<sequence>MMIETQFHPLPDGRQIAFRHTPPKASGTGSAVVFLPGYMSDMAGSKATAIFDLCAATGRECLLLDYSGCGESRGDFADGSLSRWQEEVCALIDAHVECDRIVVAGSSMGGWLMLLVGLQLGARLAGLVGIASAPDFSDWGFSAEQKAQLKSGQTIYKDNPYGYDPTPTHSLFWNDAAKHELLDAPIALNCPVRLLHGQVDTDVAPDTSLRLAAALASDDVQVTLVKGGDHRLSRDTDIALLLRTLEILA</sequence>
<dbReference type="GO" id="GO:0008474">
    <property type="term" value="F:palmitoyl-(protein) hydrolase activity"/>
    <property type="evidence" value="ECO:0007669"/>
    <property type="project" value="UniProtKB-EC"/>
</dbReference>
<comment type="catalytic activity">
    <reaction evidence="10">
        <text>S-hexadecanoyl-L-cysteinyl-[protein] + H2O = L-cysteinyl-[protein] + hexadecanoate + H(+)</text>
        <dbReference type="Rhea" id="RHEA:19233"/>
        <dbReference type="Rhea" id="RHEA-COMP:10131"/>
        <dbReference type="Rhea" id="RHEA-COMP:11032"/>
        <dbReference type="ChEBI" id="CHEBI:7896"/>
        <dbReference type="ChEBI" id="CHEBI:15377"/>
        <dbReference type="ChEBI" id="CHEBI:15378"/>
        <dbReference type="ChEBI" id="CHEBI:29950"/>
        <dbReference type="ChEBI" id="CHEBI:74151"/>
        <dbReference type="EC" id="3.1.2.22"/>
    </reaction>
    <physiologicalReaction direction="left-to-right" evidence="10">
        <dbReference type="Rhea" id="RHEA:19234"/>
    </physiologicalReaction>
</comment>
<keyword evidence="14" id="KW-1185">Reference proteome</keyword>
<dbReference type="Proteomes" id="UP000059113">
    <property type="component" value="Chromosome"/>
</dbReference>
<gene>
    <name evidence="13" type="ORF">CP97_01555</name>
</gene>
<evidence type="ECO:0000256" key="8">
    <source>
        <dbReference type="ARBA" id="ARBA00042704"/>
    </source>
</evidence>
<evidence type="ECO:0000256" key="4">
    <source>
        <dbReference type="ARBA" id="ARBA00039132"/>
    </source>
</evidence>
<dbReference type="InterPro" id="IPR029058">
    <property type="entry name" value="AB_hydrolase_fold"/>
</dbReference>
<evidence type="ECO:0000256" key="2">
    <source>
        <dbReference type="ARBA" id="ARBA00022801"/>
    </source>
</evidence>
<evidence type="ECO:0000256" key="11">
    <source>
        <dbReference type="ARBA" id="ARBA00047972"/>
    </source>
</evidence>
<dbReference type="EC" id="3.1.2.22" evidence="1"/>
<evidence type="ECO:0000256" key="1">
    <source>
        <dbReference type="ARBA" id="ARBA00012423"/>
    </source>
</evidence>
<dbReference type="Gene3D" id="3.40.50.1820">
    <property type="entry name" value="alpha/beta hydrolase"/>
    <property type="match status" value="1"/>
</dbReference>
<reference evidence="14" key="2">
    <citation type="submission" date="2015-04" db="EMBL/GenBank/DDBJ databases">
        <title>The complete genome sequence of Erythrobacter sp. s21-N3.</title>
        <authorList>
            <person name="Zhuang L."/>
            <person name="Liu Y."/>
            <person name="Shao Z."/>
        </authorList>
    </citation>
    <scope>NUCLEOTIDE SEQUENCE [LARGE SCALE GENOMIC DNA]</scope>
    <source>
        <strain evidence="14">s21-N3</strain>
    </source>
</reference>
<evidence type="ECO:0000256" key="3">
    <source>
        <dbReference type="ARBA" id="ARBA00022946"/>
    </source>
</evidence>
<dbReference type="EC" id="3.1.1.93" evidence="4"/>
<dbReference type="PANTHER" id="PTHR16138:SF7">
    <property type="entry name" value="PALMITOYL-PROTEIN THIOESTERASE ABHD10, MITOCHONDRIAL"/>
    <property type="match status" value="1"/>
</dbReference>
<dbReference type="EMBL" id="CP011310">
    <property type="protein sequence ID" value="AKQ41017.2"/>
    <property type="molecule type" value="Genomic_DNA"/>
</dbReference>
<dbReference type="STRING" id="1648404.CP97_01555"/>
<keyword evidence="3" id="KW-0809">Transit peptide</keyword>
<accession>A0A0H4V8T3</accession>
<name>A0A0H4V8T3_9SPHN</name>
<dbReference type="InterPro" id="IPR000073">
    <property type="entry name" value="AB_hydrolase_1"/>
</dbReference>
<evidence type="ECO:0000313" key="14">
    <source>
        <dbReference type="Proteomes" id="UP000059113"/>
    </source>
</evidence>
<protein>
    <recommendedName>
        <fullName evidence="5">Palmitoyl-protein thioesterase ABHD10, mitochondrial</fullName>
        <ecNumber evidence="4">3.1.1.93</ecNumber>
        <ecNumber evidence="1">3.1.2.22</ecNumber>
    </recommendedName>
    <alternativeName>
        <fullName evidence="7">Acyl-protein thioesterase ABHD10</fullName>
    </alternativeName>
    <alternativeName>
        <fullName evidence="8">Alpha/beta hydrolase domain-containing protein 10</fullName>
    </alternativeName>
    <alternativeName>
        <fullName evidence="6">Mycophenolic acid acyl-glucuronide esterase, mitochondrial</fullName>
    </alternativeName>
</protein>
<organism evidence="13 14">
    <name type="scientific">Aurantiacibacter atlanticus</name>
    <dbReference type="NCBI Taxonomy" id="1648404"/>
    <lineage>
        <taxon>Bacteria</taxon>
        <taxon>Pseudomonadati</taxon>
        <taxon>Pseudomonadota</taxon>
        <taxon>Alphaproteobacteria</taxon>
        <taxon>Sphingomonadales</taxon>
        <taxon>Erythrobacteraceae</taxon>
        <taxon>Aurantiacibacter</taxon>
    </lineage>
</organism>
<evidence type="ECO:0000256" key="5">
    <source>
        <dbReference type="ARBA" id="ARBA00039314"/>
    </source>
</evidence>
<evidence type="ECO:0000313" key="13">
    <source>
        <dbReference type="EMBL" id="AKQ41017.2"/>
    </source>
</evidence>
<reference evidence="13 14" key="1">
    <citation type="journal article" date="2015" name="Int. J. Syst. Evol. Microbiol.">
        <title>Erythrobacter atlanticus sp. nov., a bacterium from ocean sediment able to degrade polycyclic aromatic hydrocarbons.</title>
        <authorList>
            <person name="Zhuang L."/>
            <person name="Liu Y."/>
            <person name="Wang L."/>
            <person name="Wang W."/>
            <person name="Shao Z."/>
        </authorList>
    </citation>
    <scope>NUCLEOTIDE SEQUENCE [LARGE SCALE GENOMIC DNA]</scope>
    <source>
        <strain evidence="14">s21-N3</strain>
    </source>
</reference>
<evidence type="ECO:0000256" key="7">
    <source>
        <dbReference type="ARBA" id="ARBA00042645"/>
    </source>
</evidence>
<comment type="catalytic activity">
    <reaction evidence="11">
        <text>mycophenolic acid O-acyl-beta-D-glucuronide + H2O = mycophenolate + D-glucuronate + H(+)</text>
        <dbReference type="Rhea" id="RHEA:34179"/>
        <dbReference type="ChEBI" id="CHEBI:15377"/>
        <dbReference type="ChEBI" id="CHEBI:15378"/>
        <dbReference type="ChEBI" id="CHEBI:58720"/>
        <dbReference type="ChEBI" id="CHEBI:62932"/>
        <dbReference type="ChEBI" id="CHEBI:66982"/>
        <dbReference type="EC" id="3.1.1.93"/>
    </reaction>
    <physiologicalReaction direction="left-to-right" evidence="11">
        <dbReference type="Rhea" id="RHEA:34180"/>
    </physiologicalReaction>
</comment>
<proteinExistence type="predicted"/>
<dbReference type="PANTHER" id="PTHR16138">
    <property type="entry name" value="MYCOPHENOLIC ACID ACYL-GLUCURONIDE ESTERASE, MITOCHONDRIAL"/>
    <property type="match status" value="1"/>
</dbReference>
<dbReference type="SUPFAM" id="SSF53474">
    <property type="entry name" value="alpha/beta-Hydrolases"/>
    <property type="match status" value="1"/>
</dbReference>
<dbReference type="KEGG" id="ery:CP97_01555"/>
<dbReference type="Pfam" id="PF12697">
    <property type="entry name" value="Abhydrolase_6"/>
    <property type="match status" value="1"/>
</dbReference>
<dbReference type="InterPro" id="IPR052382">
    <property type="entry name" value="ABHD10_acyl-thioesterase"/>
</dbReference>
<evidence type="ECO:0000256" key="6">
    <source>
        <dbReference type="ARBA" id="ARBA00041520"/>
    </source>
</evidence>
<comment type="function">
    <text evidence="9">Acts as an acyl-protein thioesterase that hydrolyzes fatty acids from acylated residues in proteins. Regulates the mitochondrial S-depalmitoylation of the nucleophilic active site residue of peroxiredoxin-5/PRDX5, a key antioxidant protein, therefore modulating mitochondrial antioxidant ability. Also catalyzes the deglucuronidation of mycophenolic acid acyl-glucuronide, an active metabolite of the immunosuppressant drug mycophenolate.</text>
</comment>
<keyword evidence="2 13" id="KW-0378">Hydrolase</keyword>
<evidence type="ECO:0000256" key="9">
    <source>
        <dbReference type="ARBA" id="ARBA00046047"/>
    </source>
</evidence>
<evidence type="ECO:0000256" key="10">
    <source>
        <dbReference type="ARBA" id="ARBA00047409"/>
    </source>
</evidence>
<dbReference type="AlphaFoldDB" id="A0A0H4V8T3"/>
<evidence type="ECO:0000259" key="12">
    <source>
        <dbReference type="Pfam" id="PF12697"/>
    </source>
</evidence>
<dbReference type="GO" id="GO:0102390">
    <property type="term" value="F:mycophenolic acid acyl-glucuronide esterase activity"/>
    <property type="evidence" value="ECO:0007669"/>
    <property type="project" value="UniProtKB-EC"/>
</dbReference>
<feature type="domain" description="AB hydrolase-1" evidence="12">
    <location>
        <begin position="32"/>
        <end position="230"/>
    </location>
</feature>